<sequence length="290" mass="31624">MHALRHAVHGAYKTTMEAVTPIRSSSAFASEGVLTPEEFVAAGDALTRACPTWTWTTGQGARARTYLPREKQYLTTRRVPCARRARDVEAYAGAEEALTGEDEGWIATGAGGRSDGATMEAIPDLGAMTLEADAEDDAEDEYEDEDDDAVVLPTATAIAKEAAGANGERDDENIVKTRTYDVSITYDKYYQTPRVWLNGYDENRLVLKPSKTLEDISADHAQKTVTIDPHPHTGVPSASIHPCKHASVMKKLVNSARAQSGEAPSVDSYMFVFLKFIASVVPTIEYDYTL</sequence>
<keyword evidence="9" id="KW-1185">Reference proteome</keyword>
<dbReference type="GO" id="GO:0015031">
    <property type="term" value="P:protein transport"/>
    <property type="evidence" value="ECO:0007669"/>
    <property type="project" value="UniProtKB-KW"/>
</dbReference>
<name>A4RZB0_OSTLU</name>
<evidence type="ECO:0000313" key="9">
    <source>
        <dbReference type="Proteomes" id="UP000001568"/>
    </source>
</evidence>
<evidence type="ECO:0000256" key="7">
    <source>
        <dbReference type="ARBA" id="ARBA00023006"/>
    </source>
</evidence>
<dbReference type="OrthoDB" id="1584384at2759"/>
<dbReference type="GO" id="GO:0000407">
    <property type="term" value="C:phagophore assembly site"/>
    <property type="evidence" value="ECO:0007669"/>
    <property type="project" value="TreeGrafter"/>
</dbReference>
<proteinExistence type="inferred from homology"/>
<keyword evidence="4" id="KW-0963">Cytoplasm</keyword>
<comment type="subcellular location">
    <subcellularLocation>
        <location evidence="1">Cytoplasm</location>
    </subcellularLocation>
</comment>
<dbReference type="Gene3D" id="3.30.1460.50">
    <property type="match status" value="1"/>
</dbReference>
<dbReference type="EMBL" id="CP000586">
    <property type="protein sequence ID" value="ABO96836.1"/>
    <property type="molecule type" value="Genomic_DNA"/>
</dbReference>
<dbReference type="eggNOG" id="KOG2981">
    <property type="taxonomic scope" value="Eukaryota"/>
</dbReference>
<dbReference type="PANTHER" id="PTHR12866:SF2">
    <property type="entry name" value="UBIQUITIN-LIKE-CONJUGATING ENZYME ATG3"/>
    <property type="match status" value="1"/>
</dbReference>
<dbReference type="Pfam" id="PF03987">
    <property type="entry name" value="Autophagy_act_C"/>
    <property type="match status" value="1"/>
</dbReference>
<evidence type="ECO:0000256" key="2">
    <source>
        <dbReference type="ARBA" id="ARBA00007683"/>
    </source>
</evidence>
<dbReference type="InterPro" id="IPR007135">
    <property type="entry name" value="Atg3/Atg10"/>
</dbReference>
<evidence type="ECO:0000256" key="1">
    <source>
        <dbReference type="ARBA" id="ARBA00004496"/>
    </source>
</evidence>
<evidence type="ECO:0000256" key="5">
    <source>
        <dbReference type="ARBA" id="ARBA00022786"/>
    </source>
</evidence>
<keyword evidence="6" id="KW-0653">Protein transport</keyword>
<dbReference type="AlphaFoldDB" id="A4RZB0"/>
<dbReference type="GO" id="GO:0000045">
    <property type="term" value="P:autophagosome assembly"/>
    <property type="evidence" value="ECO:0007669"/>
    <property type="project" value="TreeGrafter"/>
</dbReference>
<dbReference type="PANTHER" id="PTHR12866">
    <property type="entry name" value="UBIQUITIN-LIKE-CONJUGATING ENZYME ATG3"/>
    <property type="match status" value="1"/>
</dbReference>
<accession>A4RZB0</accession>
<dbReference type="HOGENOM" id="CLU_027518_0_0_1"/>
<dbReference type="GO" id="GO:0000422">
    <property type="term" value="P:autophagy of mitochondrion"/>
    <property type="evidence" value="ECO:0007669"/>
    <property type="project" value="TreeGrafter"/>
</dbReference>
<dbReference type="STRING" id="436017.A4RZB0"/>
<evidence type="ECO:0000256" key="3">
    <source>
        <dbReference type="ARBA" id="ARBA00022448"/>
    </source>
</evidence>
<dbReference type="GO" id="GO:0005829">
    <property type="term" value="C:cytosol"/>
    <property type="evidence" value="ECO:0007669"/>
    <property type="project" value="TreeGrafter"/>
</dbReference>
<organism evidence="8 9">
    <name type="scientific">Ostreococcus lucimarinus (strain CCE9901)</name>
    <dbReference type="NCBI Taxonomy" id="436017"/>
    <lineage>
        <taxon>Eukaryota</taxon>
        <taxon>Viridiplantae</taxon>
        <taxon>Chlorophyta</taxon>
        <taxon>Mamiellophyceae</taxon>
        <taxon>Mamiellales</taxon>
        <taxon>Bathycoccaceae</taxon>
        <taxon>Ostreococcus</taxon>
    </lineage>
</organism>
<evidence type="ECO:0000313" key="8">
    <source>
        <dbReference type="EMBL" id="ABO96836.1"/>
    </source>
</evidence>
<dbReference type="GO" id="GO:0019776">
    <property type="term" value="F:Atg8-family ligase activity"/>
    <property type="evidence" value="ECO:0007669"/>
    <property type="project" value="TreeGrafter"/>
</dbReference>
<comment type="similarity">
    <text evidence="2">Belongs to the ATG3 family.</text>
</comment>
<dbReference type="OMA" id="HCPTWSW"/>
<evidence type="ECO:0000256" key="6">
    <source>
        <dbReference type="ARBA" id="ARBA00022927"/>
    </source>
</evidence>
<dbReference type="GeneID" id="5002180"/>
<dbReference type="Proteomes" id="UP000001568">
    <property type="component" value="Chromosome 6"/>
</dbReference>
<keyword evidence="5" id="KW-0833">Ubl conjugation pathway</keyword>
<dbReference type="RefSeq" id="XP_001418543.1">
    <property type="nucleotide sequence ID" value="XM_001418506.1"/>
</dbReference>
<keyword evidence="7" id="KW-0072">Autophagy</keyword>
<dbReference type="KEGG" id="olu:OSTLU_12653"/>
<keyword evidence="3" id="KW-0813">Transport</keyword>
<gene>
    <name evidence="8" type="ORF">OSTLU_12653</name>
</gene>
<dbReference type="GO" id="GO:0044804">
    <property type="term" value="P:nucleophagy"/>
    <property type="evidence" value="ECO:0007669"/>
    <property type="project" value="TreeGrafter"/>
</dbReference>
<reference evidence="8 9" key="1">
    <citation type="journal article" date="2007" name="Proc. Natl. Acad. Sci. U.S.A.">
        <title>The tiny eukaryote Ostreococcus provides genomic insights into the paradox of plankton speciation.</title>
        <authorList>
            <person name="Palenik B."/>
            <person name="Grimwood J."/>
            <person name="Aerts A."/>
            <person name="Rouze P."/>
            <person name="Salamov A."/>
            <person name="Putnam N."/>
            <person name="Dupont C."/>
            <person name="Jorgensen R."/>
            <person name="Derelle E."/>
            <person name="Rombauts S."/>
            <person name="Zhou K."/>
            <person name="Otillar R."/>
            <person name="Merchant S.S."/>
            <person name="Podell S."/>
            <person name="Gaasterland T."/>
            <person name="Napoli C."/>
            <person name="Gendler K."/>
            <person name="Manuell A."/>
            <person name="Tai V."/>
            <person name="Vallon O."/>
            <person name="Piganeau G."/>
            <person name="Jancek S."/>
            <person name="Heijde M."/>
            <person name="Jabbari K."/>
            <person name="Bowler C."/>
            <person name="Lohr M."/>
            <person name="Robbens S."/>
            <person name="Werner G."/>
            <person name="Dubchak I."/>
            <person name="Pazour G.J."/>
            <person name="Ren Q."/>
            <person name="Paulsen I."/>
            <person name="Delwiche C."/>
            <person name="Schmutz J."/>
            <person name="Rokhsar D."/>
            <person name="Van de Peer Y."/>
            <person name="Moreau H."/>
            <person name="Grigoriev I.V."/>
        </authorList>
    </citation>
    <scope>NUCLEOTIDE SEQUENCE [LARGE SCALE GENOMIC DNA]</scope>
    <source>
        <strain evidence="8 9">CCE9901</strain>
    </source>
</reference>
<evidence type="ECO:0000256" key="4">
    <source>
        <dbReference type="ARBA" id="ARBA00022490"/>
    </source>
</evidence>
<protein>
    <submittedName>
        <fullName evidence="8">Uncharacterized protein</fullName>
    </submittedName>
</protein>
<dbReference type="Gramene" id="ABO96836">
    <property type="protein sequence ID" value="ABO96836"/>
    <property type="gene ID" value="OSTLU_12653"/>
</dbReference>
<dbReference type="GO" id="GO:0061723">
    <property type="term" value="P:glycophagy"/>
    <property type="evidence" value="ECO:0007669"/>
    <property type="project" value="TreeGrafter"/>
</dbReference>